<feature type="transmembrane region" description="Helical" evidence="10">
    <location>
        <begin position="13"/>
        <end position="33"/>
    </location>
</feature>
<keyword evidence="5 10" id="KW-0812">Transmembrane</keyword>
<evidence type="ECO:0000256" key="2">
    <source>
        <dbReference type="ARBA" id="ARBA00009772"/>
    </source>
</evidence>
<keyword evidence="11" id="KW-0282">Flagellum</keyword>
<dbReference type="PANTHER" id="PTHR30065:SF8">
    <property type="entry name" value="FLAGELLAR BIOSYNTHETIC PROTEIN FLIR"/>
    <property type="match status" value="1"/>
</dbReference>
<dbReference type="InterPro" id="IPR002010">
    <property type="entry name" value="T3SS_IM_R"/>
</dbReference>
<feature type="transmembrane region" description="Helical" evidence="10">
    <location>
        <begin position="215"/>
        <end position="239"/>
    </location>
</feature>
<feature type="transmembrane region" description="Helical" evidence="10">
    <location>
        <begin position="70"/>
        <end position="94"/>
    </location>
</feature>
<dbReference type="RefSeq" id="WP_145023821.1">
    <property type="nucleotide sequence ID" value="NZ_VLLN01000018.1"/>
</dbReference>
<evidence type="ECO:0000256" key="6">
    <source>
        <dbReference type="ARBA" id="ARBA00022989"/>
    </source>
</evidence>
<dbReference type="Proteomes" id="UP000319449">
    <property type="component" value="Unassembled WGS sequence"/>
</dbReference>
<keyword evidence="6 10" id="KW-1133">Transmembrane helix</keyword>
<evidence type="ECO:0000256" key="3">
    <source>
        <dbReference type="ARBA" id="ARBA00021717"/>
    </source>
</evidence>
<comment type="function">
    <text evidence="1 10">Role in flagellar biosynthesis.</text>
</comment>
<evidence type="ECO:0000256" key="7">
    <source>
        <dbReference type="ARBA" id="ARBA00023136"/>
    </source>
</evidence>
<evidence type="ECO:0000256" key="9">
    <source>
        <dbReference type="NCBIfam" id="TIGR01400"/>
    </source>
</evidence>
<keyword evidence="4 10" id="KW-1003">Cell membrane</keyword>
<comment type="subcellular location">
    <subcellularLocation>
        <location evidence="10">Cell membrane</location>
        <topology evidence="10">Multi-pass membrane protein</topology>
    </subcellularLocation>
    <subcellularLocation>
        <location evidence="10">Bacterial flagellum basal body</location>
    </subcellularLocation>
</comment>
<evidence type="ECO:0000256" key="10">
    <source>
        <dbReference type="RuleBase" id="RU362071"/>
    </source>
</evidence>
<dbReference type="PRINTS" id="PR00953">
    <property type="entry name" value="TYPE3IMRPROT"/>
</dbReference>
<dbReference type="GO" id="GO:0009425">
    <property type="term" value="C:bacterial-type flagellum basal body"/>
    <property type="evidence" value="ECO:0007669"/>
    <property type="project" value="UniProtKB-SubCell"/>
</dbReference>
<reference evidence="11 12" key="1">
    <citation type="submission" date="2019-07" db="EMBL/GenBank/DDBJ databases">
        <title>Genomic Encyclopedia of Archaeal and Bacterial Type Strains, Phase II (KMG-II): from individual species to whole genera.</title>
        <authorList>
            <person name="Goeker M."/>
        </authorList>
    </citation>
    <scope>NUCLEOTIDE SEQUENCE [LARGE SCALE GENOMIC DNA]</scope>
    <source>
        <strain evidence="11 12">ATCC BAA-1139</strain>
    </source>
</reference>
<accession>A0A562VJL1</accession>
<protein>
    <recommendedName>
        <fullName evidence="3 9">Flagellar biosynthetic protein FliR</fullName>
    </recommendedName>
</protein>
<dbReference type="AlphaFoldDB" id="A0A562VJL1"/>
<feature type="transmembrane region" description="Helical" evidence="10">
    <location>
        <begin position="173"/>
        <end position="203"/>
    </location>
</feature>
<evidence type="ECO:0000256" key="4">
    <source>
        <dbReference type="ARBA" id="ARBA00022475"/>
    </source>
</evidence>
<evidence type="ECO:0000256" key="8">
    <source>
        <dbReference type="ARBA" id="ARBA00023143"/>
    </source>
</evidence>
<gene>
    <name evidence="11" type="ORF">JN12_02806</name>
</gene>
<dbReference type="InterPro" id="IPR006303">
    <property type="entry name" value="FliR"/>
</dbReference>
<dbReference type="OrthoDB" id="9797790at2"/>
<evidence type="ECO:0000313" key="11">
    <source>
        <dbReference type="EMBL" id="TWJ18045.1"/>
    </source>
</evidence>
<sequence>MIPSLPFATINEFMAFAVVFGRMAGIFSSIPSFGGRAVPVRIKTVAVLAMTLLLFPLVRTRVPPLDGDAIGLMILMVREALIGFTLGLLAQVIFSGIEFCGQLVATQMGLSIAVQFDPAMEGQFTAMAVFQNLLAMLLFLSLGVHHFFFSALVDSYQTLPVGSWQVKEELVLFIIGLVGQIFVIGIKLAAPVMVSLLATTVVLGVMARAFPQMNIFIVSLPLNIGIGFMVLGFTVLAFLKTLQGTFGQLPLQLKTIFKLLS</sequence>
<evidence type="ECO:0000313" key="12">
    <source>
        <dbReference type="Proteomes" id="UP000319449"/>
    </source>
</evidence>
<keyword evidence="8 10" id="KW-0975">Bacterial flagellum</keyword>
<feature type="transmembrane region" description="Helical" evidence="10">
    <location>
        <begin position="133"/>
        <end position="153"/>
    </location>
</feature>
<keyword evidence="11" id="KW-0969">Cilium</keyword>
<dbReference type="GO" id="GO:0006605">
    <property type="term" value="P:protein targeting"/>
    <property type="evidence" value="ECO:0007669"/>
    <property type="project" value="UniProtKB-UniRule"/>
</dbReference>
<evidence type="ECO:0000256" key="5">
    <source>
        <dbReference type="ARBA" id="ARBA00022692"/>
    </source>
</evidence>
<organism evidence="11 12">
    <name type="scientific">Geobacter argillaceus</name>
    <dbReference type="NCBI Taxonomy" id="345631"/>
    <lineage>
        <taxon>Bacteria</taxon>
        <taxon>Pseudomonadati</taxon>
        <taxon>Thermodesulfobacteriota</taxon>
        <taxon>Desulfuromonadia</taxon>
        <taxon>Geobacterales</taxon>
        <taxon>Geobacteraceae</taxon>
        <taxon>Geobacter</taxon>
    </lineage>
</organism>
<dbReference type="Pfam" id="PF01311">
    <property type="entry name" value="Bac_export_1"/>
    <property type="match status" value="1"/>
</dbReference>
<proteinExistence type="inferred from homology"/>
<keyword evidence="11" id="KW-0966">Cell projection</keyword>
<dbReference type="NCBIfam" id="TIGR01400">
    <property type="entry name" value="fliR"/>
    <property type="match status" value="1"/>
</dbReference>
<dbReference type="PANTHER" id="PTHR30065">
    <property type="entry name" value="FLAGELLAR BIOSYNTHETIC PROTEIN FLIR"/>
    <property type="match status" value="1"/>
</dbReference>
<comment type="similarity">
    <text evidence="2 10">Belongs to the FliR/MopE/SpaR family.</text>
</comment>
<dbReference type="EMBL" id="VLLN01000018">
    <property type="protein sequence ID" value="TWJ18045.1"/>
    <property type="molecule type" value="Genomic_DNA"/>
</dbReference>
<feature type="transmembrane region" description="Helical" evidence="10">
    <location>
        <begin position="40"/>
        <end position="58"/>
    </location>
</feature>
<evidence type="ECO:0000256" key="1">
    <source>
        <dbReference type="ARBA" id="ARBA00002578"/>
    </source>
</evidence>
<keyword evidence="7 10" id="KW-0472">Membrane</keyword>
<dbReference type="GO" id="GO:0005886">
    <property type="term" value="C:plasma membrane"/>
    <property type="evidence" value="ECO:0007669"/>
    <property type="project" value="UniProtKB-SubCell"/>
</dbReference>
<name>A0A562VJL1_9BACT</name>
<dbReference type="GO" id="GO:0044780">
    <property type="term" value="P:bacterial-type flagellum assembly"/>
    <property type="evidence" value="ECO:0007669"/>
    <property type="project" value="UniProtKB-UniRule"/>
</dbReference>
<comment type="caution">
    <text evidence="11">The sequence shown here is derived from an EMBL/GenBank/DDBJ whole genome shotgun (WGS) entry which is preliminary data.</text>
</comment>
<keyword evidence="12" id="KW-1185">Reference proteome</keyword>